<comment type="cofactor">
    <cofactor evidence="1 13">
        <name>heme</name>
        <dbReference type="ChEBI" id="CHEBI:30413"/>
    </cofactor>
</comment>
<dbReference type="GO" id="GO:0004508">
    <property type="term" value="F:steroid 17-alpha-monooxygenase activity"/>
    <property type="evidence" value="ECO:0007669"/>
    <property type="project" value="TreeGrafter"/>
</dbReference>
<accession>A0A8S4NG34</accession>
<evidence type="ECO:0000256" key="2">
    <source>
        <dbReference type="ARBA" id="ARBA00004174"/>
    </source>
</evidence>
<evidence type="ECO:0000256" key="13">
    <source>
        <dbReference type="PIRSR" id="PIRSR602401-1"/>
    </source>
</evidence>
<dbReference type="Gene3D" id="1.10.630.10">
    <property type="entry name" value="Cytochrome P450"/>
    <property type="match status" value="1"/>
</dbReference>
<dbReference type="SUPFAM" id="SSF48264">
    <property type="entry name" value="Cytochrome P450"/>
    <property type="match status" value="1"/>
</dbReference>
<evidence type="ECO:0000256" key="7">
    <source>
        <dbReference type="ARBA" id="ARBA00022824"/>
    </source>
</evidence>
<dbReference type="Pfam" id="PF00067">
    <property type="entry name" value="p450"/>
    <property type="match status" value="1"/>
</dbReference>
<keyword evidence="9 14" id="KW-0560">Oxidoreductase</keyword>
<dbReference type="PROSITE" id="PS00086">
    <property type="entry name" value="CYTOCHROME_P450"/>
    <property type="match status" value="1"/>
</dbReference>
<keyword evidence="15" id="KW-0812">Transmembrane</keyword>
<keyword evidence="12 15" id="KW-0472">Membrane</keyword>
<evidence type="ECO:0000256" key="5">
    <source>
        <dbReference type="ARBA" id="ARBA00022617"/>
    </source>
</evidence>
<feature type="binding site" description="axial binding residue" evidence="13">
    <location>
        <position position="440"/>
    </location>
    <ligand>
        <name>heme</name>
        <dbReference type="ChEBI" id="CHEBI:30413"/>
    </ligand>
    <ligandPart>
        <name>Fe</name>
        <dbReference type="ChEBI" id="CHEBI:18248"/>
    </ligandPart>
</feature>
<evidence type="ECO:0000256" key="9">
    <source>
        <dbReference type="ARBA" id="ARBA00023002"/>
    </source>
</evidence>
<dbReference type="PANTHER" id="PTHR24289">
    <property type="entry name" value="STEROID 17-ALPHA-HYDROXYLASE/17,20 LYASE"/>
    <property type="match status" value="1"/>
</dbReference>
<keyword evidence="17" id="KW-1185">Reference proteome</keyword>
<organism evidence="16 17">
    <name type="scientific">Owenia fusiformis</name>
    <name type="common">Polychaete worm</name>
    <dbReference type="NCBI Taxonomy" id="6347"/>
    <lineage>
        <taxon>Eukaryota</taxon>
        <taxon>Metazoa</taxon>
        <taxon>Spiralia</taxon>
        <taxon>Lophotrochozoa</taxon>
        <taxon>Annelida</taxon>
        <taxon>Polychaeta</taxon>
        <taxon>Sedentaria</taxon>
        <taxon>Canalipalpata</taxon>
        <taxon>Sabellida</taxon>
        <taxon>Oweniida</taxon>
        <taxon>Oweniidae</taxon>
        <taxon>Owenia</taxon>
    </lineage>
</organism>
<keyword evidence="10 13" id="KW-0408">Iron</keyword>
<evidence type="ECO:0000256" key="12">
    <source>
        <dbReference type="ARBA" id="ARBA00023136"/>
    </source>
</evidence>
<evidence type="ECO:0000256" key="3">
    <source>
        <dbReference type="ARBA" id="ARBA00004406"/>
    </source>
</evidence>
<evidence type="ECO:0000256" key="10">
    <source>
        <dbReference type="ARBA" id="ARBA00023004"/>
    </source>
</evidence>
<dbReference type="PRINTS" id="PR00463">
    <property type="entry name" value="EP450I"/>
</dbReference>
<keyword evidence="8" id="KW-0492">Microsome</keyword>
<feature type="transmembrane region" description="Helical" evidence="15">
    <location>
        <begin position="6"/>
        <end position="27"/>
    </location>
</feature>
<reference evidence="16" key="1">
    <citation type="submission" date="2022-03" db="EMBL/GenBank/DDBJ databases">
        <authorList>
            <person name="Martin C."/>
        </authorList>
    </citation>
    <scope>NUCLEOTIDE SEQUENCE</scope>
</reference>
<evidence type="ECO:0000256" key="11">
    <source>
        <dbReference type="ARBA" id="ARBA00023033"/>
    </source>
</evidence>
<evidence type="ECO:0000256" key="1">
    <source>
        <dbReference type="ARBA" id="ARBA00001971"/>
    </source>
</evidence>
<dbReference type="GO" id="GO:0005789">
    <property type="term" value="C:endoplasmic reticulum membrane"/>
    <property type="evidence" value="ECO:0007669"/>
    <property type="project" value="UniProtKB-SubCell"/>
</dbReference>
<dbReference type="PANTHER" id="PTHR24289:SF1">
    <property type="entry name" value="STEROID 17-ALPHA-HYDROXYLASE_17,20 LYASE"/>
    <property type="match status" value="1"/>
</dbReference>
<dbReference type="GO" id="GO:0005506">
    <property type="term" value="F:iron ion binding"/>
    <property type="evidence" value="ECO:0007669"/>
    <property type="project" value="InterPro"/>
</dbReference>
<name>A0A8S4NG34_OWEFU</name>
<dbReference type="EMBL" id="CAIIXF020000003">
    <property type="protein sequence ID" value="CAH1779167.1"/>
    <property type="molecule type" value="Genomic_DNA"/>
</dbReference>
<evidence type="ECO:0000313" key="17">
    <source>
        <dbReference type="Proteomes" id="UP000749559"/>
    </source>
</evidence>
<evidence type="ECO:0008006" key="18">
    <source>
        <dbReference type="Google" id="ProtNLM"/>
    </source>
</evidence>
<keyword evidence="7" id="KW-0256">Endoplasmic reticulum</keyword>
<gene>
    <name evidence="16" type="ORF">OFUS_LOCUS6000</name>
</gene>
<evidence type="ECO:0000256" key="8">
    <source>
        <dbReference type="ARBA" id="ARBA00022848"/>
    </source>
</evidence>
<comment type="subcellular location">
    <subcellularLocation>
        <location evidence="3">Endoplasmic reticulum membrane</location>
        <topology evidence="3">Peripheral membrane protein</topology>
    </subcellularLocation>
    <subcellularLocation>
        <location evidence="2">Microsome membrane</location>
        <topology evidence="2">Peripheral membrane protein</topology>
    </subcellularLocation>
</comment>
<dbReference type="OrthoDB" id="1470350at2759"/>
<evidence type="ECO:0000313" key="16">
    <source>
        <dbReference type="EMBL" id="CAH1779167.1"/>
    </source>
</evidence>
<dbReference type="InterPro" id="IPR017972">
    <property type="entry name" value="Cyt_P450_CS"/>
</dbReference>
<dbReference type="Proteomes" id="UP000749559">
    <property type="component" value="Unassembled WGS sequence"/>
</dbReference>
<evidence type="ECO:0000256" key="14">
    <source>
        <dbReference type="RuleBase" id="RU000461"/>
    </source>
</evidence>
<dbReference type="GO" id="GO:0020037">
    <property type="term" value="F:heme binding"/>
    <property type="evidence" value="ECO:0007669"/>
    <property type="project" value="InterPro"/>
</dbReference>
<dbReference type="AlphaFoldDB" id="A0A8S4NG34"/>
<evidence type="ECO:0000256" key="6">
    <source>
        <dbReference type="ARBA" id="ARBA00022723"/>
    </source>
</evidence>
<dbReference type="InterPro" id="IPR036396">
    <property type="entry name" value="Cyt_P450_sf"/>
</dbReference>
<comment type="similarity">
    <text evidence="4 14">Belongs to the cytochrome P450 family.</text>
</comment>
<evidence type="ECO:0000256" key="15">
    <source>
        <dbReference type="SAM" id="Phobius"/>
    </source>
</evidence>
<evidence type="ECO:0000256" key="4">
    <source>
        <dbReference type="ARBA" id="ARBA00010617"/>
    </source>
</evidence>
<dbReference type="InterPro" id="IPR001128">
    <property type="entry name" value="Cyt_P450"/>
</dbReference>
<proteinExistence type="inferred from homology"/>
<protein>
    <recommendedName>
        <fullName evidence="18">Cytochrome P450</fullName>
    </recommendedName>
</protein>
<comment type="caution">
    <text evidence="16">The sequence shown here is derived from an EMBL/GenBank/DDBJ whole genome shotgun (WGS) entry which is preliminary data.</text>
</comment>
<dbReference type="FunFam" id="1.10.630.10:FF:000238">
    <property type="entry name" value="Cytochrome P450 2A6"/>
    <property type="match status" value="1"/>
</dbReference>
<keyword evidence="5 13" id="KW-0349">Heme</keyword>
<dbReference type="GO" id="GO:0042446">
    <property type="term" value="P:hormone biosynthetic process"/>
    <property type="evidence" value="ECO:0007669"/>
    <property type="project" value="TreeGrafter"/>
</dbReference>
<keyword evidence="11 14" id="KW-0503">Monooxygenase</keyword>
<keyword evidence="6 13" id="KW-0479">Metal-binding</keyword>
<dbReference type="GO" id="GO:0042448">
    <property type="term" value="P:progesterone metabolic process"/>
    <property type="evidence" value="ECO:0007669"/>
    <property type="project" value="TreeGrafter"/>
</dbReference>
<keyword evidence="15" id="KW-1133">Transmembrane helix</keyword>
<dbReference type="InterPro" id="IPR002401">
    <property type="entry name" value="Cyt_P450_E_grp-I"/>
</dbReference>
<sequence>MSFSYLVIASGTMLFEIAVLLVSLLLLKYAWGRSRRPKCTVPGPPPGGLPVLGNIVQIADERVYQKLCDWQKDLGDVYKLNLVTEEVVVVNGDAIYDVLVTNGDDYGGRMQGHRQGMYSNGFQNMGYRQPDKEWKAMRKIAQKGLKQYGEGVVHIERISMEEILECLDKFNKTEAFDPYDPIYAMVIGIVIVISLGERLSPDNPLYQKIKRADELFPAAFGADTSYIDVIPWLNHLPIKASKTFKEAMDAVRQMEAEIYQRSKNNVEKSTISGVIDAINANRGELNDALIKGMINDITLAATVTTSTQIRSLVALTVDYPEIQQKLHDEIDNVLGQRLPTYEDRRVMPYMEAFILEGLRYMSEVPISVPHKTLKDVTLRGYFIPKDTQIWPNLYGLHHDERFFPDPYTFKPERFLDSEGELIPVHERKHLLPFGGGKRVCVGEQLAKIRMFLFMTTLLQRYTLYPETDGCPPNYDPRLSINGVTMRMHAYKIKTVERSRFNVLT</sequence>